<evidence type="ECO:0000313" key="1">
    <source>
        <dbReference type="EMBL" id="KAJ8002535.1"/>
    </source>
</evidence>
<name>A0ACC2GG66_DALPE</name>
<organism evidence="1 2">
    <name type="scientific">Dallia pectoralis</name>
    <name type="common">Alaska blackfish</name>
    <dbReference type="NCBI Taxonomy" id="75939"/>
    <lineage>
        <taxon>Eukaryota</taxon>
        <taxon>Metazoa</taxon>
        <taxon>Chordata</taxon>
        <taxon>Craniata</taxon>
        <taxon>Vertebrata</taxon>
        <taxon>Euteleostomi</taxon>
        <taxon>Actinopterygii</taxon>
        <taxon>Neopterygii</taxon>
        <taxon>Teleostei</taxon>
        <taxon>Protacanthopterygii</taxon>
        <taxon>Esociformes</taxon>
        <taxon>Umbridae</taxon>
        <taxon>Dallia</taxon>
    </lineage>
</organism>
<protein>
    <submittedName>
        <fullName evidence="1">Uncharacterized protein</fullName>
    </submittedName>
</protein>
<accession>A0ACC2GG66</accession>
<evidence type="ECO:0000313" key="2">
    <source>
        <dbReference type="Proteomes" id="UP001157502"/>
    </source>
</evidence>
<proteinExistence type="predicted"/>
<comment type="caution">
    <text evidence="1">The sequence shown here is derived from an EMBL/GenBank/DDBJ whole genome shotgun (WGS) entry which is preliminary data.</text>
</comment>
<dbReference type="EMBL" id="CM055740">
    <property type="protein sequence ID" value="KAJ8002535.1"/>
    <property type="molecule type" value="Genomic_DNA"/>
</dbReference>
<keyword evidence="2" id="KW-1185">Reference proteome</keyword>
<dbReference type="Proteomes" id="UP001157502">
    <property type="component" value="Chromosome 13"/>
</dbReference>
<gene>
    <name evidence="1" type="ORF">DPEC_G00159920</name>
</gene>
<reference evidence="1" key="1">
    <citation type="submission" date="2021-05" db="EMBL/GenBank/DDBJ databases">
        <authorList>
            <person name="Pan Q."/>
            <person name="Jouanno E."/>
            <person name="Zahm M."/>
            <person name="Klopp C."/>
            <person name="Cabau C."/>
            <person name="Louis A."/>
            <person name="Berthelot C."/>
            <person name="Parey E."/>
            <person name="Roest Crollius H."/>
            <person name="Montfort J."/>
            <person name="Robinson-Rechavi M."/>
            <person name="Bouchez O."/>
            <person name="Lampietro C."/>
            <person name="Lopez Roques C."/>
            <person name="Donnadieu C."/>
            <person name="Postlethwait J."/>
            <person name="Bobe J."/>
            <person name="Dillon D."/>
            <person name="Chandos A."/>
            <person name="von Hippel F."/>
            <person name="Guiguen Y."/>
        </authorList>
    </citation>
    <scope>NUCLEOTIDE SEQUENCE</scope>
    <source>
        <strain evidence="1">YG-Jan2019</strain>
    </source>
</reference>
<sequence length="1219" mass="135695">MASSFSNQSAYAGLKNTLKFQWKVTSMMERVVFGKKVLFEILNLTADDVYCLQQNGVDKFYAVTFYTIVKMEEVRVLCRANATSLAALGIDVESMCTHNQRVLTVHTYSAFVSDETLVHYLSRYTTVMPGVKRIPDALGIWTGKRQFNILLKEDKSSHDGYLHPPASFSIGRDKGYLLYAGQPRYCRKCNSYGHLADTCTQTRCRNCNTIGHVMRDCTVPKRCNLCGSEEHLFRHCPKNVPSYANAVRGKTNEEDIQKLRDIEVVVRELERERDQRDVEETVEAPMSSSREGCNDRGKNFSEQVEQVTEAPTPILEPVAWTKVGERRKATVKRKIRSPVKKNPPETSQGVNRFSVLATEKSESVLQGDGGDELFTFSRRMCKTRVKTSLREGALRPSDLLARFKQAGPQTRRHIRAAELLDTAVELLREMVYTSTMVESTSPADLLSDKDMMILLQATGCSSELQRPVCRTDCLSERYRSFTGECNNRQHPKWGAANTAYSRWLRPEYEDTRGAPRGWDPEHTYNNFTLPPVRLVSQEILYTHNDNISLDVSLSHLLVEWGQWIDHDFALTPQSPSTSSFRTGADCTRTCSRDTPCFPIQIPLSDPRTGIQSCMPFFRSASSCVGGASLGAPPHRHREQLNAITSFVDASMVYGSSSPLAAALRNSSSRQGHLALNDQASDQGLAYMPYLPRLQGRLDPCGPRRGTVANFTGDKSASVTPSGQPTEQDNVTSCFQAGDSRANEHLGMIALHTLFLREHNRLVDQLHLINPHWSPDTLYQEARKIIGAIHQILTWEHYLPRVLGESTTSWLMPPYTGYDPDTDPSISNVFSAAAFRFAHVTVQPVVARLGSGYRVSTEHPPLPLHHSLFASWRVVQEGGIDPVLRGLLLSPAKLQLPGQMMVEELTERLFQAQGGLPLDLAALNLQRGRDHGLPGYSSWRHFCGLSVPNTTSDLADILGNRGLAEKFLSLYGTPQNIDVWVGAISEPPLAGGRVGPLLACLLARQFRALRDGDRFWWERDGVFTGAQRVALHSVSLSRIICDNTRIACVPVDPFRRTVSPDDMLSCSHHLIPHLNLSAWKEADTEPICGSFPRLQFGFSMLCDSNIYYQCGAGYQLIGSPSVTCDPNSQQWSAAHPTCHDIDECADQPTRCPENTNCLNTPGSYMCTELDQSSLSAASVVSAVIVVVGGVAIFLTILTCIKRNFPKQIEPTHGSCCKMCK</sequence>